<keyword evidence="1" id="KW-0472">Membrane</keyword>
<dbReference type="Pfam" id="PF01080">
    <property type="entry name" value="Presenilin"/>
    <property type="match status" value="1"/>
</dbReference>
<accession>A0A2G9RFG3</accession>
<protein>
    <recommendedName>
        <fullName evidence="4">Presenilin</fullName>
    </recommendedName>
</protein>
<gene>
    <name evidence="2" type="ORF">AB205_0016670</name>
</gene>
<evidence type="ECO:0000313" key="3">
    <source>
        <dbReference type="Proteomes" id="UP000228934"/>
    </source>
</evidence>
<dbReference type="PANTHER" id="PTHR10202:SF18">
    <property type="entry name" value="PRESENILIN-1"/>
    <property type="match status" value="1"/>
</dbReference>
<name>A0A2G9RFG3_AQUCT</name>
<dbReference type="OrthoDB" id="20287at2759"/>
<keyword evidence="1" id="KW-1133">Transmembrane helix</keyword>
<reference evidence="3" key="1">
    <citation type="journal article" date="2017" name="Nat. Commun.">
        <title>The North American bullfrog draft genome provides insight into hormonal regulation of long noncoding RNA.</title>
        <authorList>
            <person name="Hammond S.A."/>
            <person name="Warren R.L."/>
            <person name="Vandervalk B.P."/>
            <person name="Kucuk E."/>
            <person name="Khan H."/>
            <person name="Gibb E.A."/>
            <person name="Pandoh P."/>
            <person name="Kirk H."/>
            <person name="Zhao Y."/>
            <person name="Jones M."/>
            <person name="Mungall A.J."/>
            <person name="Coope R."/>
            <person name="Pleasance S."/>
            <person name="Moore R.A."/>
            <person name="Holt R.A."/>
            <person name="Round J.M."/>
            <person name="Ohora S."/>
            <person name="Walle B.V."/>
            <person name="Veldhoen N."/>
            <person name="Helbing C.C."/>
            <person name="Birol I."/>
        </authorList>
    </citation>
    <scope>NUCLEOTIDE SEQUENCE [LARGE SCALE GENOMIC DNA]</scope>
</reference>
<proteinExistence type="predicted"/>
<dbReference type="GO" id="GO:0007219">
    <property type="term" value="P:Notch signaling pathway"/>
    <property type="evidence" value="ECO:0007669"/>
    <property type="project" value="TreeGrafter"/>
</dbReference>
<evidence type="ECO:0000313" key="2">
    <source>
        <dbReference type="EMBL" id="PIO26607.1"/>
    </source>
</evidence>
<dbReference type="PANTHER" id="PTHR10202">
    <property type="entry name" value="PRESENILIN"/>
    <property type="match status" value="1"/>
</dbReference>
<dbReference type="EMBL" id="KV940717">
    <property type="protein sequence ID" value="PIO26607.1"/>
    <property type="molecule type" value="Genomic_DNA"/>
</dbReference>
<dbReference type="GO" id="GO:0016485">
    <property type="term" value="P:protein processing"/>
    <property type="evidence" value="ECO:0007669"/>
    <property type="project" value="InterPro"/>
</dbReference>
<dbReference type="GO" id="GO:0034205">
    <property type="term" value="P:amyloid-beta formation"/>
    <property type="evidence" value="ECO:0007669"/>
    <property type="project" value="TreeGrafter"/>
</dbReference>
<dbReference type="Proteomes" id="UP000228934">
    <property type="component" value="Unassembled WGS sequence"/>
</dbReference>
<dbReference type="GO" id="GO:0006509">
    <property type="term" value="P:membrane protein ectodomain proteolysis"/>
    <property type="evidence" value="ECO:0007669"/>
    <property type="project" value="TreeGrafter"/>
</dbReference>
<keyword evidence="3" id="KW-1185">Reference proteome</keyword>
<organism evidence="2 3">
    <name type="scientific">Aquarana catesbeiana</name>
    <name type="common">American bullfrog</name>
    <name type="synonym">Rana catesbeiana</name>
    <dbReference type="NCBI Taxonomy" id="8400"/>
    <lineage>
        <taxon>Eukaryota</taxon>
        <taxon>Metazoa</taxon>
        <taxon>Chordata</taxon>
        <taxon>Craniata</taxon>
        <taxon>Vertebrata</taxon>
        <taxon>Euteleostomi</taxon>
        <taxon>Amphibia</taxon>
        <taxon>Batrachia</taxon>
        <taxon>Anura</taxon>
        <taxon>Neobatrachia</taxon>
        <taxon>Ranoidea</taxon>
        <taxon>Ranidae</taxon>
        <taxon>Aquarana</taxon>
    </lineage>
</organism>
<evidence type="ECO:0000256" key="1">
    <source>
        <dbReference type="SAM" id="Phobius"/>
    </source>
</evidence>
<feature type="transmembrane region" description="Helical" evidence="1">
    <location>
        <begin position="6"/>
        <end position="23"/>
    </location>
</feature>
<sequence>MDYITLALMIWNFGVVGMICIHWKGPLLLQQAYLIMISALMALVFIKYLPEWTAWLILAVISVYGECASYK</sequence>
<evidence type="ECO:0008006" key="4">
    <source>
        <dbReference type="Google" id="ProtNLM"/>
    </source>
</evidence>
<keyword evidence="1" id="KW-0812">Transmembrane</keyword>
<dbReference type="GO" id="GO:0055074">
    <property type="term" value="P:calcium ion homeostasis"/>
    <property type="evidence" value="ECO:0007669"/>
    <property type="project" value="TreeGrafter"/>
</dbReference>
<dbReference type="GO" id="GO:0042500">
    <property type="term" value="F:aspartic endopeptidase activity, intramembrane cleaving"/>
    <property type="evidence" value="ECO:0007669"/>
    <property type="project" value="InterPro"/>
</dbReference>
<dbReference type="InterPro" id="IPR001108">
    <property type="entry name" value="Peptidase_A22A"/>
</dbReference>
<dbReference type="GO" id="GO:0070765">
    <property type="term" value="C:gamma-secretase complex"/>
    <property type="evidence" value="ECO:0007669"/>
    <property type="project" value="TreeGrafter"/>
</dbReference>
<dbReference type="AlphaFoldDB" id="A0A2G9RFG3"/>